<evidence type="ECO:0000313" key="7">
    <source>
        <dbReference type="EMBL" id="GBM50795.1"/>
    </source>
</evidence>
<dbReference type="PANTHER" id="PTHR20875">
    <property type="entry name" value="EF-HAND CALCIUM-BINDING DOMAIN-CONTAINING PROTEIN 6-RELATED"/>
    <property type="match status" value="1"/>
</dbReference>
<feature type="domain" description="EF-hand" evidence="6">
    <location>
        <begin position="516"/>
        <end position="551"/>
    </location>
</feature>
<dbReference type="Proteomes" id="UP000499080">
    <property type="component" value="Unassembled WGS sequence"/>
</dbReference>
<dbReference type="Pfam" id="PF13833">
    <property type="entry name" value="EF-hand_8"/>
    <property type="match status" value="1"/>
</dbReference>
<dbReference type="PROSITE" id="PS50222">
    <property type="entry name" value="EF_HAND_2"/>
    <property type="match status" value="3"/>
</dbReference>
<feature type="domain" description="EF-hand" evidence="6">
    <location>
        <begin position="954"/>
        <end position="989"/>
    </location>
</feature>
<dbReference type="SMART" id="SM00054">
    <property type="entry name" value="EFh"/>
    <property type="match status" value="6"/>
</dbReference>
<keyword evidence="4" id="KW-0175">Coiled coil</keyword>
<dbReference type="InterPro" id="IPR011992">
    <property type="entry name" value="EF-hand-dom_pair"/>
</dbReference>
<proteinExistence type="predicted"/>
<dbReference type="GO" id="GO:0005509">
    <property type="term" value="F:calcium ion binding"/>
    <property type="evidence" value="ECO:0007669"/>
    <property type="project" value="InterPro"/>
</dbReference>
<feature type="region of interest" description="Disordered" evidence="5">
    <location>
        <begin position="1"/>
        <end position="33"/>
    </location>
</feature>
<dbReference type="GO" id="GO:0005654">
    <property type="term" value="C:nucleoplasm"/>
    <property type="evidence" value="ECO:0007669"/>
    <property type="project" value="TreeGrafter"/>
</dbReference>
<dbReference type="EMBL" id="BGPR01001311">
    <property type="protein sequence ID" value="GBM50795.1"/>
    <property type="molecule type" value="Genomic_DNA"/>
</dbReference>
<evidence type="ECO:0000256" key="4">
    <source>
        <dbReference type="SAM" id="Coils"/>
    </source>
</evidence>
<feature type="domain" description="EF-hand" evidence="6">
    <location>
        <begin position="183"/>
        <end position="207"/>
    </location>
</feature>
<dbReference type="InterPro" id="IPR052603">
    <property type="entry name" value="EFCB6"/>
</dbReference>
<keyword evidence="2" id="KW-0677">Repeat</keyword>
<dbReference type="Pfam" id="PF08976">
    <property type="entry name" value="EF-hand_11"/>
    <property type="match status" value="2"/>
</dbReference>
<accession>A0A4Y2GDJ9</accession>
<dbReference type="AlphaFoldDB" id="A0A4Y2GDJ9"/>
<name>A0A4Y2GDJ9_ARAVE</name>
<reference evidence="7 8" key="1">
    <citation type="journal article" date="2019" name="Sci. Rep.">
        <title>Orb-weaving spider Araneus ventricosus genome elucidates the spidroin gene catalogue.</title>
        <authorList>
            <person name="Kono N."/>
            <person name="Nakamura H."/>
            <person name="Ohtoshi R."/>
            <person name="Moran D.A.P."/>
            <person name="Shinohara A."/>
            <person name="Yoshida Y."/>
            <person name="Fujiwara M."/>
            <person name="Mori M."/>
            <person name="Tomita M."/>
            <person name="Arakawa K."/>
        </authorList>
    </citation>
    <scope>NUCLEOTIDE SEQUENCE [LARGE SCALE GENOMIC DNA]</scope>
</reference>
<keyword evidence="1" id="KW-0597">Phosphoprotein</keyword>
<sequence>MVLTPEEYKDSKERSEFKSNKVETKNHYESSKSIDSSTEISSVSSFTHYSKQDIVHTDIRDAVSDKLSCRLYAVIQALKSFDKQRKGKILPGNLHNVLNIFCYPLSEKEFSQLLKKDDLDENGFICYKSFLKRLTNKVEEINNAFDDKENDFNKVDLNIEELEVKMKQKISKNLKNFIRSMWLYDFNQDGLIQKHEFQNVLENYCFRLTDDQFSRLWSLYDPAGRGVLNYKDFLLKLGTRSESYKRLMPRSVQVKLHTCSPSFNVAYSREEQVMKRCAKLGRDDPNVQGQVFNNIKETFKIKVEKTFPVLLRTFQIKDASSSGSIPLSVFHQVLNYFVMPMSSQLFKQILMSFNVSPTASKIRWYEFLKTVCTDNGAECQSQISHFTGSYTWHVCKSILEKLKQSVKEPDNFFENSFTMQSQNRKVITRSEFRRTINLYLTFPVSEEEFRALMFVFDPAHSNVINCEKFLSMLNTTSTETSKGTSKHESEEMQLENSNAYLTGEKFKKEFKKYFNQNLKNIEKAINAFDAEETGAMHPDDLKKILNSFCFPLSDSQFQELLQSFPKYCNKIFYSDLINFYKKSPYEDEEKWALCVKKLTGAQDSVVKKMNNQELLKNVKAAVKAQKANFLEEFQNYDYCNAGIARKEVLTKLINKYAFRMTEEQINMLWNLLPLNEIGLLKYEIFLNDFVQDYSNHPENDKASVGSRISSPSPSQSSRKSFNSMKERPKTAGSVSTVSTSSYKSTARPKSAFTKHSWEQQSPLDNESNRGKNESNLTIQGQGCSVLTNEQYKQFRSLNFGNVTVHSQSSANSYKLKKHESINLKKSDATKAGYGCQDIKQFVDSIRARWKDILRRSKAKDPDNINTIPWDDFISILPKTGISVNDQVLQLLDTEYSIRKNIPVNYWIFLKKIVLALDRHGASSRKTIHNSKAASKEESVGLYKVLLSNRDKILKNYRDLWYAFRKADREHLGSIKISEFRRILALHKIHLSEDAFFYICDYFDPKLTEQICYEEFLEAFKQKMAH</sequence>
<keyword evidence="8" id="KW-1185">Reference proteome</keyword>
<protein>
    <submittedName>
        <fullName evidence="7">EF-hand calcium-binding domain-containing protein 6</fullName>
    </submittedName>
</protein>
<evidence type="ECO:0000259" key="6">
    <source>
        <dbReference type="PROSITE" id="PS50222"/>
    </source>
</evidence>
<feature type="region of interest" description="Disordered" evidence="5">
    <location>
        <begin position="697"/>
        <end position="776"/>
    </location>
</feature>
<feature type="coiled-coil region" evidence="4">
    <location>
        <begin position="131"/>
        <end position="165"/>
    </location>
</feature>
<evidence type="ECO:0000313" key="8">
    <source>
        <dbReference type="Proteomes" id="UP000499080"/>
    </source>
</evidence>
<dbReference type="SUPFAM" id="SSF47473">
    <property type="entry name" value="EF-hand"/>
    <property type="match status" value="3"/>
</dbReference>
<dbReference type="OrthoDB" id="6425025at2759"/>
<keyword evidence="3" id="KW-0106">Calcium</keyword>
<dbReference type="InterPro" id="IPR015070">
    <property type="entry name" value="EF_hand_DJBP"/>
</dbReference>
<dbReference type="PROSITE" id="PS00018">
    <property type="entry name" value="EF_HAND_1"/>
    <property type="match status" value="1"/>
</dbReference>
<evidence type="ECO:0000256" key="5">
    <source>
        <dbReference type="SAM" id="MobiDB-lite"/>
    </source>
</evidence>
<dbReference type="Gene3D" id="1.10.238.10">
    <property type="entry name" value="EF-hand"/>
    <property type="match status" value="6"/>
</dbReference>
<evidence type="ECO:0000256" key="2">
    <source>
        <dbReference type="ARBA" id="ARBA00022737"/>
    </source>
</evidence>
<dbReference type="PANTHER" id="PTHR20875:SF2">
    <property type="entry name" value="EF-HAND CALCIUM-BINDING DOMAIN-CONTAINING PROTEIN 6"/>
    <property type="match status" value="1"/>
</dbReference>
<dbReference type="InterPro" id="IPR018247">
    <property type="entry name" value="EF_Hand_1_Ca_BS"/>
</dbReference>
<feature type="compositionally biased region" description="Basic and acidic residues" evidence="5">
    <location>
        <begin position="1"/>
        <end position="32"/>
    </location>
</feature>
<feature type="compositionally biased region" description="Low complexity" evidence="5">
    <location>
        <begin position="703"/>
        <end position="723"/>
    </location>
</feature>
<dbReference type="FunFam" id="1.10.238.10:FF:000121">
    <property type="entry name" value="EF-hand calcium-binding domain-containing protein 6"/>
    <property type="match status" value="1"/>
</dbReference>
<comment type="caution">
    <text evidence="7">The sequence shown here is derived from an EMBL/GenBank/DDBJ whole genome shotgun (WGS) entry which is preliminary data.</text>
</comment>
<dbReference type="InterPro" id="IPR002048">
    <property type="entry name" value="EF_hand_dom"/>
</dbReference>
<evidence type="ECO:0000256" key="3">
    <source>
        <dbReference type="ARBA" id="ARBA00022837"/>
    </source>
</evidence>
<organism evidence="7 8">
    <name type="scientific">Araneus ventricosus</name>
    <name type="common">Orbweaver spider</name>
    <name type="synonym">Epeira ventricosa</name>
    <dbReference type="NCBI Taxonomy" id="182803"/>
    <lineage>
        <taxon>Eukaryota</taxon>
        <taxon>Metazoa</taxon>
        <taxon>Ecdysozoa</taxon>
        <taxon>Arthropoda</taxon>
        <taxon>Chelicerata</taxon>
        <taxon>Arachnida</taxon>
        <taxon>Araneae</taxon>
        <taxon>Araneomorphae</taxon>
        <taxon>Entelegynae</taxon>
        <taxon>Araneoidea</taxon>
        <taxon>Araneidae</taxon>
        <taxon>Araneus</taxon>
    </lineage>
</organism>
<evidence type="ECO:0000256" key="1">
    <source>
        <dbReference type="ARBA" id="ARBA00022553"/>
    </source>
</evidence>
<gene>
    <name evidence="7" type="primary">Efcab6</name>
    <name evidence="7" type="ORF">AVEN_137114_1</name>
</gene>